<dbReference type="AlphaFoldDB" id="A0AAQ4F2A0"/>
<proteinExistence type="predicted"/>
<dbReference type="Proteomes" id="UP001321473">
    <property type="component" value="Unassembled WGS sequence"/>
</dbReference>
<evidence type="ECO:0000313" key="2">
    <source>
        <dbReference type="Proteomes" id="UP001321473"/>
    </source>
</evidence>
<organism evidence="1 2">
    <name type="scientific">Amblyomma americanum</name>
    <name type="common">Lone star tick</name>
    <dbReference type="NCBI Taxonomy" id="6943"/>
    <lineage>
        <taxon>Eukaryota</taxon>
        <taxon>Metazoa</taxon>
        <taxon>Ecdysozoa</taxon>
        <taxon>Arthropoda</taxon>
        <taxon>Chelicerata</taxon>
        <taxon>Arachnida</taxon>
        <taxon>Acari</taxon>
        <taxon>Parasitiformes</taxon>
        <taxon>Ixodida</taxon>
        <taxon>Ixodoidea</taxon>
        <taxon>Ixodidae</taxon>
        <taxon>Amblyomminae</taxon>
        <taxon>Amblyomma</taxon>
    </lineage>
</organism>
<evidence type="ECO:0000313" key="1">
    <source>
        <dbReference type="EMBL" id="KAK8781236.1"/>
    </source>
</evidence>
<name>A0AAQ4F2A0_AMBAM</name>
<sequence length="117" mass="13231">MLIAGDAEGSEVLKTARCIDLATAWFGPALYYMTDTQNFTAEMRRAANSFLHGVTLQTQSSLKAITCIDERTRRIMERRLRDLRVVAWLEQLQNSAAPGLDQSSGAFFNFWEDPKKV</sequence>
<dbReference type="EMBL" id="JARKHS020007876">
    <property type="protein sequence ID" value="KAK8781236.1"/>
    <property type="molecule type" value="Genomic_DNA"/>
</dbReference>
<comment type="caution">
    <text evidence="1">The sequence shown here is derived from an EMBL/GenBank/DDBJ whole genome shotgun (WGS) entry which is preliminary data.</text>
</comment>
<gene>
    <name evidence="1" type="ORF">V5799_017423</name>
</gene>
<accession>A0AAQ4F2A0</accession>
<protein>
    <submittedName>
        <fullName evidence="1">Uncharacterized protein</fullName>
    </submittedName>
</protein>
<reference evidence="1 2" key="1">
    <citation type="journal article" date="2023" name="Arcadia Sci">
        <title>De novo assembly of a long-read Amblyomma americanum tick genome.</title>
        <authorList>
            <person name="Chou S."/>
            <person name="Poskanzer K.E."/>
            <person name="Rollins M."/>
            <person name="Thuy-Boun P.S."/>
        </authorList>
    </citation>
    <scope>NUCLEOTIDE SEQUENCE [LARGE SCALE GENOMIC DNA]</scope>
    <source>
        <strain evidence="1">F_SG_1</strain>
        <tissue evidence="1">Salivary glands</tissue>
    </source>
</reference>
<keyword evidence="2" id="KW-1185">Reference proteome</keyword>